<dbReference type="Proteomes" id="UP000800038">
    <property type="component" value="Unassembled WGS sequence"/>
</dbReference>
<organism evidence="1 2">
    <name type="scientific">Clathrospora elynae</name>
    <dbReference type="NCBI Taxonomy" id="706981"/>
    <lineage>
        <taxon>Eukaryota</taxon>
        <taxon>Fungi</taxon>
        <taxon>Dikarya</taxon>
        <taxon>Ascomycota</taxon>
        <taxon>Pezizomycotina</taxon>
        <taxon>Dothideomycetes</taxon>
        <taxon>Pleosporomycetidae</taxon>
        <taxon>Pleosporales</taxon>
        <taxon>Diademaceae</taxon>
        <taxon>Clathrospora</taxon>
    </lineage>
</organism>
<keyword evidence="2" id="KW-1185">Reference proteome</keyword>
<dbReference type="AlphaFoldDB" id="A0A6A5S7X8"/>
<proteinExistence type="predicted"/>
<dbReference type="EMBL" id="ML976259">
    <property type="protein sequence ID" value="KAF1935528.1"/>
    <property type="molecule type" value="Genomic_DNA"/>
</dbReference>
<evidence type="ECO:0000313" key="1">
    <source>
        <dbReference type="EMBL" id="KAF1935528.1"/>
    </source>
</evidence>
<reference evidence="1" key="1">
    <citation type="journal article" date="2020" name="Stud. Mycol.">
        <title>101 Dothideomycetes genomes: a test case for predicting lifestyles and emergence of pathogens.</title>
        <authorList>
            <person name="Haridas S."/>
            <person name="Albert R."/>
            <person name="Binder M."/>
            <person name="Bloem J."/>
            <person name="Labutti K."/>
            <person name="Salamov A."/>
            <person name="Andreopoulos B."/>
            <person name="Baker S."/>
            <person name="Barry K."/>
            <person name="Bills G."/>
            <person name="Bluhm B."/>
            <person name="Cannon C."/>
            <person name="Castanera R."/>
            <person name="Culley D."/>
            <person name="Daum C."/>
            <person name="Ezra D."/>
            <person name="Gonzalez J."/>
            <person name="Henrissat B."/>
            <person name="Kuo A."/>
            <person name="Liang C."/>
            <person name="Lipzen A."/>
            <person name="Lutzoni F."/>
            <person name="Magnuson J."/>
            <person name="Mondo S."/>
            <person name="Nolan M."/>
            <person name="Ohm R."/>
            <person name="Pangilinan J."/>
            <person name="Park H.-J."/>
            <person name="Ramirez L."/>
            <person name="Alfaro M."/>
            <person name="Sun H."/>
            <person name="Tritt A."/>
            <person name="Yoshinaga Y."/>
            <person name="Zwiers L.-H."/>
            <person name="Turgeon B."/>
            <person name="Goodwin S."/>
            <person name="Spatafora J."/>
            <person name="Crous P."/>
            <person name="Grigoriev I."/>
        </authorList>
    </citation>
    <scope>NUCLEOTIDE SEQUENCE</scope>
    <source>
        <strain evidence="1">CBS 161.51</strain>
    </source>
</reference>
<protein>
    <submittedName>
        <fullName evidence="1">Uncharacterized protein</fullName>
    </submittedName>
</protein>
<evidence type="ECO:0000313" key="2">
    <source>
        <dbReference type="Proteomes" id="UP000800038"/>
    </source>
</evidence>
<dbReference type="Pfam" id="PF14223">
    <property type="entry name" value="Retrotran_gag_2"/>
    <property type="match status" value="1"/>
</dbReference>
<dbReference type="OrthoDB" id="3650403at2759"/>
<gene>
    <name evidence="1" type="ORF">EJ02DRAFT_516388</name>
</gene>
<name>A0A6A5S7X8_9PLEO</name>
<accession>A0A6A5S7X8</accession>
<sequence>MYVPELCMEPSSIRQFFPHAQCTHGATIEELEITGADKNGKIHVNFEKRDNYLEDEAITIDLLFRSLGDNNQALVDGCNTTFHFWAYLRKNYTQTNATAANMYMIRIQTLTFNPESAIVSAWEKLKDQRKLVAADADTDETYKDSALLLVIIRSLPKIFGTTIDTLSAQINLTVEQKLKFLEEKEVRDQQDTNE</sequence>